<name>A0ABS4PQK0_9PSEU</name>
<feature type="region of interest" description="Disordered" evidence="2">
    <location>
        <begin position="405"/>
        <end position="450"/>
    </location>
</feature>
<gene>
    <name evidence="3" type="ORF">JOM49_003239</name>
</gene>
<accession>A0ABS4PQK0</accession>
<comment type="caution">
    <text evidence="3">The sequence shown here is derived from an EMBL/GenBank/DDBJ whole genome shotgun (WGS) entry which is preliminary data.</text>
</comment>
<proteinExistence type="inferred from homology"/>
<evidence type="ECO:0000313" key="3">
    <source>
        <dbReference type="EMBL" id="MBP2181713.1"/>
    </source>
</evidence>
<dbReference type="PANTHER" id="PTHR46696">
    <property type="entry name" value="P450, PUTATIVE (EUROFUNG)-RELATED"/>
    <property type="match status" value="1"/>
</dbReference>
<dbReference type="EMBL" id="JAGGMS010000001">
    <property type="protein sequence ID" value="MBP2181713.1"/>
    <property type="molecule type" value="Genomic_DNA"/>
</dbReference>
<evidence type="ECO:0000313" key="4">
    <source>
        <dbReference type="Proteomes" id="UP000741013"/>
    </source>
</evidence>
<comment type="similarity">
    <text evidence="1">Belongs to the cytochrome P450 family.</text>
</comment>
<reference evidence="3 4" key="1">
    <citation type="submission" date="2021-03" db="EMBL/GenBank/DDBJ databases">
        <title>Sequencing the genomes of 1000 actinobacteria strains.</title>
        <authorList>
            <person name="Klenk H.-P."/>
        </authorList>
    </citation>
    <scope>NUCLEOTIDE SEQUENCE [LARGE SCALE GENOMIC DNA]</scope>
    <source>
        <strain evidence="3 4">DSM 45510</strain>
    </source>
</reference>
<dbReference type="PRINTS" id="PR00359">
    <property type="entry name" value="BP450"/>
</dbReference>
<sequence>MTSPAAGPPPGCPAHTERARLYDEEFARDPAGVYARMRAAHGQIAPVELAPGVNASLVLGYEAALEVLRAPSTFPRDPRRWQQNQPEDSPVLPMMGYRPNCLFTDGAVHARLRSAVTGSLSRLNPHALRDHIERTARALITRFSADGKADLLNDYATTLSLQVFNHLFGCPPALGDRLVAGMRGIFDMVDPERANAELTASMLELLALKRAQPGQDVPSWMMAHPARLTDEELLHQLVLLMGAGTEPQQNLIANGIRLLLIDDRFAGDLAGGSLHVEDALEEILWGDPPMANYSAGYPWPAVDLLGTHLPAAEPVVISFAAANTDPALRAEQRVGNRAHIAWGAGVHSCPAQGPARLIATTAIETLLDALPDLRLAVPDDQLRWRPGPFHRALAALPVQFTPVRNTVPAPVPSTEPTGEHRWNPHPAPSSSTPPAATSTPRTPSSAPAAPRRWWNSLARWWRGQ</sequence>
<evidence type="ECO:0000256" key="2">
    <source>
        <dbReference type="SAM" id="MobiDB-lite"/>
    </source>
</evidence>
<dbReference type="InterPro" id="IPR002397">
    <property type="entry name" value="Cyt_P450_B"/>
</dbReference>
<feature type="compositionally biased region" description="Low complexity" evidence="2">
    <location>
        <begin position="428"/>
        <end position="450"/>
    </location>
</feature>
<dbReference type="Proteomes" id="UP000741013">
    <property type="component" value="Unassembled WGS sequence"/>
</dbReference>
<keyword evidence="4" id="KW-1185">Reference proteome</keyword>
<dbReference type="PANTHER" id="PTHR46696:SF1">
    <property type="entry name" value="CYTOCHROME P450 YJIB-RELATED"/>
    <property type="match status" value="1"/>
</dbReference>
<dbReference type="Gene3D" id="1.10.630.10">
    <property type="entry name" value="Cytochrome P450"/>
    <property type="match status" value="1"/>
</dbReference>
<protein>
    <submittedName>
        <fullName evidence="3">Cytochrome P450</fullName>
    </submittedName>
</protein>
<evidence type="ECO:0000256" key="1">
    <source>
        <dbReference type="ARBA" id="ARBA00010617"/>
    </source>
</evidence>
<organism evidence="3 4">
    <name type="scientific">Amycolatopsis magusensis</name>
    <dbReference type="NCBI Taxonomy" id="882444"/>
    <lineage>
        <taxon>Bacteria</taxon>
        <taxon>Bacillati</taxon>
        <taxon>Actinomycetota</taxon>
        <taxon>Actinomycetes</taxon>
        <taxon>Pseudonocardiales</taxon>
        <taxon>Pseudonocardiaceae</taxon>
        <taxon>Amycolatopsis</taxon>
    </lineage>
</organism>
<dbReference type="InterPro" id="IPR036396">
    <property type="entry name" value="Cyt_P450_sf"/>
</dbReference>
<dbReference type="SUPFAM" id="SSF48264">
    <property type="entry name" value="Cytochrome P450"/>
    <property type="match status" value="1"/>
</dbReference>
<dbReference type="RefSeq" id="WP_282772955.1">
    <property type="nucleotide sequence ID" value="NZ_JAGGMS010000001.1"/>
</dbReference>
<dbReference type="CDD" id="cd20623">
    <property type="entry name" value="CYP_unk"/>
    <property type="match status" value="1"/>
</dbReference>